<evidence type="ECO:0000256" key="5">
    <source>
        <dbReference type="ARBA" id="ARBA00022679"/>
    </source>
</evidence>
<dbReference type="OrthoDB" id="9802815at2"/>
<feature type="domain" description="Formyl transferase N-terminal" evidence="9">
    <location>
        <begin position="1"/>
        <end position="178"/>
    </location>
</feature>
<gene>
    <name evidence="8" type="primary">fmt</name>
    <name evidence="11" type="ORF">DFR30_0011</name>
</gene>
<dbReference type="InterPro" id="IPR001555">
    <property type="entry name" value="GART_AS"/>
</dbReference>
<dbReference type="FunFam" id="3.40.50.170:FF:000003">
    <property type="entry name" value="Methionyl-tRNA formyltransferase"/>
    <property type="match status" value="1"/>
</dbReference>
<reference evidence="11 12" key="1">
    <citation type="submission" date="2019-03" db="EMBL/GenBank/DDBJ databases">
        <title>Genomic Encyclopedia of Type Strains, Phase IV (KMG-IV): sequencing the most valuable type-strain genomes for metagenomic binning, comparative biology and taxonomic classification.</title>
        <authorList>
            <person name="Goeker M."/>
        </authorList>
    </citation>
    <scope>NUCLEOTIDE SEQUENCE [LARGE SCALE GENOMIC DNA]</scope>
    <source>
        <strain evidence="11 12">DSM 19610</strain>
    </source>
</reference>
<evidence type="ECO:0000259" key="10">
    <source>
        <dbReference type="Pfam" id="PF02911"/>
    </source>
</evidence>
<evidence type="ECO:0000256" key="2">
    <source>
        <dbReference type="ARBA" id="ARBA00010699"/>
    </source>
</evidence>
<feature type="binding site" evidence="8">
    <location>
        <begin position="109"/>
        <end position="112"/>
    </location>
    <ligand>
        <name>(6S)-5,6,7,8-tetrahydrofolate</name>
        <dbReference type="ChEBI" id="CHEBI:57453"/>
    </ligand>
</feature>
<dbReference type="InterPro" id="IPR011034">
    <property type="entry name" value="Formyl_transferase-like_C_sf"/>
</dbReference>
<dbReference type="EMBL" id="SMFX01000001">
    <property type="protein sequence ID" value="TCK16792.1"/>
    <property type="molecule type" value="Genomic_DNA"/>
</dbReference>
<dbReference type="Gene3D" id="3.40.50.170">
    <property type="entry name" value="Formyl transferase, N-terminal domain"/>
    <property type="match status" value="1"/>
</dbReference>
<dbReference type="PANTHER" id="PTHR11138:SF5">
    <property type="entry name" value="METHIONYL-TRNA FORMYLTRANSFERASE, MITOCHONDRIAL"/>
    <property type="match status" value="1"/>
</dbReference>
<dbReference type="InterPro" id="IPR044135">
    <property type="entry name" value="Met-tRNA-FMT_C"/>
</dbReference>
<comment type="function">
    <text evidence="1 8">Attaches a formyl group to the free amino group of methionyl-tRNA(fMet). The formyl group appears to play a dual role in the initiator identity of N-formylmethionyl-tRNA by promoting its recognition by IF2 and preventing the misappropriation of this tRNA by the elongation apparatus.</text>
</comment>
<evidence type="ECO:0000313" key="11">
    <source>
        <dbReference type="EMBL" id="TCK16792.1"/>
    </source>
</evidence>
<evidence type="ECO:0000313" key="12">
    <source>
        <dbReference type="Proteomes" id="UP000295707"/>
    </source>
</evidence>
<keyword evidence="5 8" id="KW-0808">Transferase</keyword>
<comment type="catalytic activity">
    <reaction evidence="7 8">
        <text>L-methionyl-tRNA(fMet) + (6R)-10-formyltetrahydrofolate = N-formyl-L-methionyl-tRNA(fMet) + (6S)-5,6,7,8-tetrahydrofolate + H(+)</text>
        <dbReference type="Rhea" id="RHEA:24380"/>
        <dbReference type="Rhea" id="RHEA-COMP:9952"/>
        <dbReference type="Rhea" id="RHEA-COMP:9953"/>
        <dbReference type="ChEBI" id="CHEBI:15378"/>
        <dbReference type="ChEBI" id="CHEBI:57453"/>
        <dbReference type="ChEBI" id="CHEBI:78530"/>
        <dbReference type="ChEBI" id="CHEBI:78844"/>
        <dbReference type="ChEBI" id="CHEBI:195366"/>
        <dbReference type="EC" id="2.1.2.9"/>
    </reaction>
</comment>
<keyword evidence="12" id="KW-1185">Reference proteome</keyword>
<dbReference type="Gene3D" id="3.10.25.10">
    <property type="entry name" value="Formyl transferase, C-terminal domain"/>
    <property type="match status" value="1"/>
</dbReference>
<dbReference type="CDD" id="cd08646">
    <property type="entry name" value="FMT_core_Met-tRNA-FMT_N"/>
    <property type="match status" value="1"/>
</dbReference>
<dbReference type="EC" id="2.1.2.9" evidence="3 8"/>
<evidence type="ECO:0000256" key="8">
    <source>
        <dbReference type="HAMAP-Rule" id="MF_00182"/>
    </source>
</evidence>
<keyword evidence="6 8" id="KW-0648">Protein biosynthesis</keyword>
<dbReference type="PANTHER" id="PTHR11138">
    <property type="entry name" value="METHIONYL-TRNA FORMYLTRANSFERASE"/>
    <property type="match status" value="1"/>
</dbReference>
<dbReference type="Pfam" id="PF00551">
    <property type="entry name" value="Formyl_trans_N"/>
    <property type="match status" value="1"/>
</dbReference>
<dbReference type="InterPro" id="IPR002376">
    <property type="entry name" value="Formyl_transf_N"/>
</dbReference>
<evidence type="ECO:0000256" key="3">
    <source>
        <dbReference type="ARBA" id="ARBA00012261"/>
    </source>
</evidence>
<evidence type="ECO:0000256" key="6">
    <source>
        <dbReference type="ARBA" id="ARBA00022917"/>
    </source>
</evidence>
<organism evidence="11 12">
    <name type="scientific">Thiogranum longum</name>
    <dbReference type="NCBI Taxonomy" id="1537524"/>
    <lineage>
        <taxon>Bacteria</taxon>
        <taxon>Pseudomonadati</taxon>
        <taxon>Pseudomonadota</taxon>
        <taxon>Gammaproteobacteria</taxon>
        <taxon>Chromatiales</taxon>
        <taxon>Ectothiorhodospiraceae</taxon>
        <taxon>Thiogranum</taxon>
    </lineage>
</organism>
<accession>A0A4R1HHW5</accession>
<dbReference type="PROSITE" id="PS00373">
    <property type="entry name" value="GART"/>
    <property type="match status" value="1"/>
</dbReference>
<comment type="similarity">
    <text evidence="2 8">Belongs to the Fmt family.</text>
</comment>
<dbReference type="Proteomes" id="UP000295707">
    <property type="component" value="Unassembled WGS sequence"/>
</dbReference>
<name>A0A4R1HHW5_9GAMM</name>
<dbReference type="NCBIfam" id="TIGR00460">
    <property type="entry name" value="fmt"/>
    <property type="match status" value="1"/>
</dbReference>
<evidence type="ECO:0000256" key="7">
    <source>
        <dbReference type="ARBA" id="ARBA00048558"/>
    </source>
</evidence>
<sequence>MRIVFAGTPDFSVPVLQALLDSGHEVVGVYSQPDRPAGRGRKLRPGPVKQLARQHDIPVFQPHSLKDKAEQAKLAALKPDLMVVVAYGLILPGAVLDIPARGCVNLHASLLPRWRGAAPIQRAILAGDRETGVCLMQMEAGLDSGPVLAQVKTAICDDETGGSLHDRLSRLAADLLAQHLDDLAAGRLTPAPQDESLVTYASKLDKAEAAIDWTRDADELERQVRAFNPWPVAQADYQGEKLRIWDARAIHDVPADMPGTVVAAGPEGIDVACGQGGLRLREIQLPGGKRMSSKDFLNARSVDGRVLK</sequence>
<dbReference type="RefSeq" id="WP_132970726.1">
    <property type="nucleotide sequence ID" value="NZ_SMFX01000001.1"/>
</dbReference>
<proteinExistence type="inferred from homology"/>
<dbReference type="AlphaFoldDB" id="A0A4R1HHW5"/>
<dbReference type="InterPro" id="IPR041711">
    <property type="entry name" value="Met-tRNA-FMT_N"/>
</dbReference>
<dbReference type="CDD" id="cd08704">
    <property type="entry name" value="Met_tRNA_FMT_C"/>
    <property type="match status" value="1"/>
</dbReference>
<dbReference type="InterPro" id="IPR005794">
    <property type="entry name" value="Fmt"/>
</dbReference>
<comment type="caution">
    <text evidence="11">The sequence shown here is derived from an EMBL/GenBank/DDBJ whole genome shotgun (WGS) entry which is preliminary data.</text>
</comment>
<protein>
    <recommendedName>
        <fullName evidence="4 8">Methionyl-tRNA formyltransferase</fullName>
        <ecNumber evidence="3 8">2.1.2.9</ecNumber>
    </recommendedName>
</protein>
<dbReference type="Pfam" id="PF02911">
    <property type="entry name" value="Formyl_trans_C"/>
    <property type="match status" value="1"/>
</dbReference>
<evidence type="ECO:0000259" key="9">
    <source>
        <dbReference type="Pfam" id="PF00551"/>
    </source>
</evidence>
<evidence type="ECO:0000256" key="4">
    <source>
        <dbReference type="ARBA" id="ARBA00016014"/>
    </source>
</evidence>
<dbReference type="HAMAP" id="MF_00182">
    <property type="entry name" value="Formyl_trans"/>
    <property type="match status" value="1"/>
</dbReference>
<dbReference type="InterPro" id="IPR037022">
    <property type="entry name" value="Formyl_trans_C_sf"/>
</dbReference>
<dbReference type="GO" id="GO:0004479">
    <property type="term" value="F:methionyl-tRNA formyltransferase activity"/>
    <property type="evidence" value="ECO:0007669"/>
    <property type="project" value="UniProtKB-UniRule"/>
</dbReference>
<dbReference type="SUPFAM" id="SSF53328">
    <property type="entry name" value="Formyltransferase"/>
    <property type="match status" value="1"/>
</dbReference>
<evidence type="ECO:0000256" key="1">
    <source>
        <dbReference type="ARBA" id="ARBA00002606"/>
    </source>
</evidence>
<dbReference type="InterPro" id="IPR005793">
    <property type="entry name" value="Formyl_trans_C"/>
</dbReference>
<dbReference type="SUPFAM" id="SSF50486">
    <property type="entry name" value="FMT C-terminal domain-like"/>
    <property type="match status" value="1"/>
</dbReference>
<feature type="domain" description="Formyl transferase C-terminal" evidence="10">
    <location>
        <begin position="203"/>
        <end position="299"/>
    </location>
</feature>
<dbReference type="InterPro" id="IPR036477">
    <property type="entry name" value="Formyl_transf_N_sf"/>
</dbReference>
<dbReference type="GO" id="GO:0005829">
    <property type="term" value="C:cytosol"/>
    <property type="evidence" value="ECO:0007669"/>
    <property type="project" value="TreeGrafter"/>
</dbReference>